<accession>A0ABV5P6I1</accession>
<dbReference type="InterPro" id="IPR025662">
    <property type="entry name" value="Sigma_54_int_dom_ATP-bd_1"/>
</dbReference>
<dbReference type="Gene3D" id="3.40.50.300">
    <property type="entry name" value="P-loop containing nucleotide triphosphate hydrolases"/>
    <property type="match status" value="1"/>
</dbReference>
<gene>
    <name evidence="1" type="ORF">ACFFTU_00300</name>
</gene>
<dbReference type="EMBL" id="JBHMCR010000001">
    <property type="protein sequence ID" value="MFB9518408.1"/>
    <property type="molecule type" value="Genomic_DNA"/>
</dbReference>
<sequence length="236" mass="25491">MVSFTDTSEARRWTDRILREVLIHGGGHYGFRLCHGAALGFGDGGLLITGESGAGKTDLALKLARALAAPVVTVDRGTIGYRHGRLCVGTLPFGMNIHRATLADLGCTVSDLARRYPPIAGKHYLAPEDTERWCGISRVPWTPITAIVTVVRSTTRTRWHPLSPDEISDATAAADTSATDPGYRTDWLGLAPHTPPSPPAFGGLRAGWFLHYRPDHSLPQDWLADLKRGILPAASP</sequence>
<evidence type="ECO:0000313" key="2">
    <source>
        <dbReference type="Proteomes" id="UP001589718"/>
    </source>
</evidence>
<dbReference type="Proteomes" id="UP001589718">
    <property type="component" value="Unassembled WGS sequence"/>
</dbReference>
<protein>
    <recommendedName>
        <fullName evidence="3">HPr kinase/phosphorylase C-terminal domain-containing protein</fullName>
    </recommendedName>
</protein>
<dbReference type="InterPro" id="IPR027417">
    <property type="entry name" value="P-loop_NTPase"/>
</dbReference>
<comment type="caution">
    <text evidence="1">The sequence shown here is derived from an EMBL/GenBank/DDBJ whole genome shotgun (WGS) entry which is preliminary data.</text>
</comment>
<evidence type="ECO:0000313" key="1">
    <source>
        <dbReference type="EMBL" id="MFB9518408.1"/>
    </source>
</evidence>
<dbReference type="RefSeq" id="WP_345227946.1">
    <property type="nucleotide sequence ID" value="NZ_BAAAXE010000014.1"/>
</dbReference>
<proteinExistence type="predicted"/>
<organism evidence="1 2">
    <name type="scientific">Streptomyces cremeus</name>
    <dbReference type="NCBI Taxonomy" id="66881"/>
    <lineage>
        <taxon>Bacteria</taxon>
        <taxon>Bacillati</taxon>
        <taxon>Actinomycetota</taxon>
        <taxon>Actinomycetes</taxon>
        <taxon>Kitasatosporales</taxon>
        <taxon>Streptomycetaceae</taxon>
        <taxon>Streptomyces</taxon>
    </lineage>
</organism>
<name>A0ABV5P6I1_STRCM</name>
<keyword evidence="2" id="KW-1185">Reference proteome</keyword>
<reference evidence="1 2" key="1">
    <citation type="submission" date="2024-09" db="EMBL/GenBank/DDBJ databases">
        <authorList>
            <person name="Sun Q."/>
            <person name="Mori K."/>
        </authorList>
    </citation>
    <scope>NUCLEOTIDE SEQUENCE [LARGE SCALE GENOMIC DNA]</scope>
    <source>
        <strain evidence="1 2">JCM 4362</strain>
    </source>
</reference>
<dbReference type="SUPFAM" id="SSF53795">
    <property type="entry name" value="PEP carboxykinase-like"/>
    <property type="match status" value="1"/>
</dbReference>
<evidence type="ECO:0008006" key="3">
    <source>
        <dbReference type="Google" id="ProtNLM"/>
    </source>
</evidence>
<dbReference type="PROSITE" id="PS00675">
    <property type="entry name" value="SIGMA54_INTERACT_1"/>
    <property type="match status" value="1"/>
</dbReference>